<reference evidence="2 3" key="1">
    <citation type="journal article" date="2016" name="Nat. Commun.">
        <title>Thousands of microbial genomes shed light on interconnected biogeochemical processes in an aquifer system.</title>
        <authorList>
            <person name="Anantharaman K."/>
            <person name="Brown C.T."/>
            <person name="Hug L.A."/>
            <person name="Sharon I."/>
            <person name="Castelle C.J."/>
            <person name="Probst A.J."/>
            <person name="Thomas B.C."/>
            <person name="Singh A."/>
            <person name="Wilkins M.J."/>
            <person name="Karaoz U."/>
            <person name="Brodie E.L."/>
            <person name="Williams K.H."/>
            <person name="Hubbard S.S."/>
            <person name="Banfield J.F."/>
        </authorList>
    </citation>
    <scope>NUCLEOTIDE SEQUENCE [LARGE SCALE GENOMIC DNA]</scope>
</reference>
<dbReference type="Pfam" id="PF04020">
    <property type="entry name" value="Phage_holin_4_2"/>
    <property type="match status" value="1"/>
</dbReference>
<name>A0A1F5MK78_9BACT</name>
<keyword evidence="1" id="KW-0472">Membrane</keyword>
<sequence>MGILISWILNAGALLITAYLVPGFNINDTLSAFLAAIVLGFANTFIKPILLFLTAPFNLITLGLFTFVVNAVMLWMVGLVVPGFGIDNVYSAILAAVVLSFISTLLTHLLKDISKKK</sequence>
<dbReference type="AlphaFoldDB" id="A0A1F5MK78"/>
<keyword evidence="1" id="KW-1133">Transmembrane helix</keyword>
<evidence type="ECO:0000313" key="3">
    <source>
        <dbReference type="Proteomes" id="UP000178017"/>
    </source>
</evidence>
<proteinExistence type="predicted"/>
<dbReference type="EMBL" id="MFDO01000009">
    <property type="protein sequence ID" value="OGE65719.1"/>
    <property type="molecule type" value="Genomic_DNA"/>
</dbReference>
<evidence type="ECO:0008006" key="4">
    <source>
        <dbReference type="Google" id="ProtNLM"/>
    </source>
</evidence>
<feature type="transmembrane region" description="Helical" evidence="1">
    <location>
        <begin position="7"/>
        <end position="26"/>
    </location>
</feature>
<accession>A0A1F5MK78</accession>
<gene>
    <name evidence="2" type="ORF">A3B49_02590</name>
</gene>
<keyword evidence="1" id="KW-0812">Transmembrane</keyword>
<organism evidence="2 3">
    <name type="scientific">Candidatus Daviesbacteria bacterium RIFCSPLOWO2_01_FULL_40_24</name>
    <dbReference type="NCBI Taxonomy" id="1797787"/>
    <lineage>
        <taxon>Bacteria</taxon>
        <taxon>Candidatus Daviesiibacteriota</taxon>
    </lineage>
</organism>
<feature type="transmembrane region" description="Helical" evidence="1">
    <location>
        <begin position="60"/>
        <end position="84"/>
    </location>
</feature>
<dbReference type="PANTHER" id="PTHR37309:SF1">
    <property type="entry name" value="SLR0284 PROTEIN"/>
    <property type="match status" value="1"/>
</dbReference>
<evidence type="ECO:0000313" key="2">
    <source>
        <dbReference type="EMBL" id="OGE65719.1"/>
    </source>
</evidence>
<feature type="transmembrane region" description="Helical" evidence="1">
    <location>
        <begin position="90"/>
        <end position="110"/>
    </location>
</feature>
<feature type="transmembrane region" description="Helical" evidence="1">
    <location>
        <begin position="32"/>
        <end position="53"/>
    </location>
</feature>
<comment type="caution">
    <text evidence="2">The sequence shown here is derived from an EMBL/GenBank/DDBJ whole genome shotgun (WGS) entry which is preliminary data.</text>
</comment>
<evidence type="ECO:0000256" key="1">
    <source>
        <dbReference type="SAM" id="Phobius"/>
    </source>
</evidence>
<dbReference type="InterPro" id="IPR007165">
    <property type="entry name" value="Phage_holin_4_2"/>
</dbReference>
<protein>
    <recommendedName>
        <fullName evidence="4">Phage holin family protein</fullName>
    </recommendedName>
</protein>
<dbReference type="PANTHER" id="PTHR37309">
    <property type="entry name" value="SLR0284 PROTEIN"/>
    <property type="match status" value="1"/>
</dbReference>
<dbReference type="Proteomes" id="UP000178017">
    <property type="component" value="Unassembled WGS sequence"/>
</dbReference>